<dbReference type="InterPro" id="IPR000772">
    <property type="entry name" value="Ricin_B_lectin"/>
</dbReference>
<feature type="signal peptide" evidence="1">
    <location>
        <begin position="1"/>
        <end position="26"/>
    </location>
</feature>
<organism evidence="3 4">
    <name type="scientific">Longispora fulva</name>
    <dbReference type="NCBI Taxonomy" id="619741"/>
    <lineage>
        <taxon>Bacteria</taxon>
        <taxon>Bacillati</taxon>
        <taxon>Actinomycetota</taxon>
        <taxon>Actinomycetes</taxon>
        <taxon>Micromonosporales</taxon>
        <taxon>Micromonosporaceae</taxon>
        <taxon>Longispora</taxon>
    </lineage>
</organism>
<dbReference type="EMBL" id="JADOUF010000001">
    <property type="protein sequence ID" value="MBG6139300.1"/>
    <property type="molecule type" value="Genomic_DNA"/>
</dbReference>
<dbReference type="RefSeq" id="WP_197005970.1">
    <property type="nucleotide sequence ID" value="NZ_BONS01000012.1"/>
</dbReference>
<gene>
    <name evidence="3" type="ORF">IW245_005494</name>
</gene>
<evidence type="ECO:0000313" key="3">
    <source>
        <dbReference type="EMBL" id="MBG6139300.1"/>
    </source>
</evidence>
<protein>
    <recommendedName>
        <fullName evidence="2">Ricin B lectin domain-containing protein</fullName>
    </recommendedName>
</protein>
<dbReference type="Proteomes" id="UP000622552">
    <property type="component" value="Unassembled WGS sequence"/>
</dbReference>
<dbReference type="Pfam" id="PF00652">
    <property type="entry name" value="Ricin_B_lectin"/>
    <property type="match status" value="1"/>
</dbReference>
<sequence length="183" mass="19754">MLKRIMMTLATAAVAFITMAPATAHASDWWIEYSNKASHNCIDVKNSSSSNGAIVQEYPCKNPGTSGAANQQWQFQGHQFVVLHSGKCLDLAGWSTADGGTVQQWSCTGALNQSWTSVYVSTNPRGSENWLIKSDLSGKCLNRANVGNALYQTACDSSNLNQVWTSLLIDSGCTTCIAPARRD</sequence>
<keyword evidence="4" id="KW-1185">Reference proteome</keyword>
<reference evidence="3" key="1">
    <citation type="submission" date="2020-11" db="EMBL/GenBank/DDBJ databases">
        <title>Sequencing the genomes of 1000 actinobacteria strains.</title>
        <authorList>
            <person name="Klenk H.-P."/>
        </authorList>
    </citation>
    <scope>NUCLEOTIDE SEQUENCE</scope>
    <source>
        <strain evidence="3">DSM 45356</strain>
    </source>
</reference>
<feature type="domain" description="Ricin B lectin" evidence="2">
    <location>
        <begin position="27"/>
        <end position="167"/>
    </location>
</feature>
<evidence type="ECO:0000256" key="1">
    <source>
        <dbReference type="SAM" id="SignalP"/>
    </source>
</evidence>
<dbReference type="InterPro" id="IPR035992">
    <property type="entry name" value="Ricin_B-like_lectins"/>
</dbReference>
<dbReference type="PROSITE" id="PS50231">
    <property type="entry name" value="RICIN_B_LECTIN"/>
    <property type="match status" value="1"/>
</dbReference>
<dbReference type="AlphaFoldDB" id="A0A8J7GKG2"/>
<evidence type="ECO:0000313" key="4">
    <source>
        <dbReference type="Proteomes" id="UP000622552"/>
    </source>
</evidence>
<evidence type="ECO:0000259" key="2">
    <source>
        <dbReference type="SMART" id="SM00458"/>
    </source>
</evidence>
<dbReference type="CDD" id="cd00161">
    <property type="entry name" value="beta-trefoil_Ricin-like"/>
    <property type="match status" value="1"/>
</dbReference>
<dbReference type="SMART" id="SM00458">
    <property type="entry name" value="RICIN"/>
    <property type="match status" value="1"/>
</dbReference>
<accession>A0A8J7GKG2</accession>
<comment type="caution">
    <text evidence="3">The sequence shown here is derived from an EMBL/GenBank/DDBJ whole genome shotgun (WGS) entry which is preliminary data.</text>
</comment>
<keyword evidence="1" id="KW-0732">Signal</keyword>
<dbReference type="SUPFAM" id="SSF50370">
    <property type="entry name" value="Ricin B-like lectins"/>
    <property type="match status" value="1"/>
</dbReference>
<name>A0A8J7GKG2_9ACTN</name>
<dbReference type="Gene3D" id="2.80.10.50">
    <property type="match status" value="3"/>
</dbReference>
<proteinExistence type="predicted"/>
<feature type="chain" id="PRO_5035226936" description="Ricin B lectin domain-containing protein" evidence="1">
    <location>
        <begin position="27"/>
        <end position="183"/>
    </location>
</feature>